<feature type="transmembrane region" description="Helical" evidence="1">
    <location>
        <begin position="292"/>
        <end position="313"/>
    </location>
</feature>
<evidence type="ECO:0000313" key="4">
    <source>
        <dbReference type="Proteomes" id="UP000217083"/>
    </source>
</evidence>
<feature type="domain" description="VIT" evidence="2">
    <location>
        <begin position="41"/>
        <end position="187"/>
    </location>
</feature>
<evidence type="ECO:0000313" key="3">
    <source>
        <dbReference type="EMBL" id="OZM56169.1"/>
    </source>
</evidence>
<evidence type="ECO:0000256" key="1">
    <source>
        <dbReference type="SAM" id="Phobius"/>
    </source>
</evidence>
<proteinExistence type="predicted"/>
<feature type="transmembrane region" description="Helical" evidence="1">
    <location>
        <begin position="320"/>
        <end position="344"/>
    </location>
</feature>
<dbReference type="RefSeq" id="WP_094926097.1">
    <property type="nucleotide sequence ID" value="NZ_NPIA01000008.1"/>
</dbReference>
<name>A0A263BR48_9BACI</name>
<keyword evidence="1" id="KW-0472">Membrane</keyword>
<dbReference type="PROSITE" id="PS51468">
    <property type="entry name" value="VIT"/>
    <property type="match status" value="1"/>
</dbReference>
<dbReference type="Gene3D" id="2.60.40.3680">
    <property type="match status" value="1"/>
</dbReference>
<keyword evidence="1" id="KW-1133">Transmembrane helix</keyword>
<comment type="caution">
    <text evidence="3">The sequence shown here is derived from an EMBL/GenBank/DDBJ whole genome shotgun (WGS) entry which is preliminary data.</text>
</comment>
<dbReference type="InterPro" id="IPR013694">
    <property type="entry name" value="VIT"/>
</dbReference>
<gene>
    <name evidence="3" type="ORF">CIB95_13790</name>
</gene>
<reference evidence="4" key="1">
    <citation type="submission" date="2017-08" db="EMBL/GenBank/DDBJ databases">
        <authorList>
            <person name="Huang Z."/>
        </authorList>
    </citation>
    <scope>NUCLEOTIDE SEQUENCE [LARGE SCALE GENOMIC DNA]</scope>
    <source>
        <strain evidence="4">SA5d-4</strain>
    </source>
</reference>
<organism evidence="3 4">
    <name type="scientific">Lottiidibacillus patelloidae</name>
    <dbReference type="NCBI Taxonomy" id="2670334"/>
    <lineage>
        <taxon>Bacteria</taxon>
        <taxon>Bacillati</taxon>
        <taxon>Bacillota</taxon>
        <taxon>Bacilli</taxon>
        <taxon>Bacillales</taxon>
        <taxon>Bacillaceae</taxon>
        <taxon>Lottiidibacillus</taxon>
    </lineage>
</organism>
<accession>A0A263BR48</accession>
<reference evidence="3 4" key="2">
    <citation type="submission" date="2017-09" db="EMBL/GenBank/DDBJ databases">
        <title>Bacillus patelloidae sp. nov., isolated from the intestinal tract of a marine limpet.</title>
        <authorList>
            <person name="Liu R."/>
            <person name="Dong C."/>
            <person name="Shao Z."/>
        </authorList>
    </citation>
    <scope>NUCLEOTIDE SEQUENCE [LARGE SCALE GENOMIC DNA]</scope>
    <source>
        <strain evidence="3 4">SA5d-4</strain>
    </source>
</reference>
<keyword evidence="1" id="KW-0812">Transmembrane</keyword>
<keyword evidence="4" id="KW-1185">Reference proteome</keyword>
<dbReference type="EMBL" id="NPIA01000008">
    <property type="protein sequence ID" value="OZM56169.1"/>
    <property type="molecule type" value="Genomic_DNA"/>
</dbReference>
<dbReference type="AlphaFoldDB" id="A0A263BR48"/>
<feature type="transmembrane region" description="Helical" evidence="1">
    <location>
        <begin position="364"/>
        <end position="388"/>
    </location>
</feature>
<dbReference type="Proteomes" id="UP000217083">
    <property type="component" value="Unassembled WGS sequence"/>
</dbReference>
<protein>
    <recommendedName>
        <fullName evidence="2">VIT domain-containing protein</fullName>
    </recommendedName>
</protein>
<sequence length="394" mass="45722">MVNGRYERSVFGRILFSFLLVFMLLVPYGEVLANSAPINQPEPTGVLIPKKDTPIIVQEEKLQFVLQDGFAPAEVTVEYTFYNPTNEVVEEILAFPFHSFGNGENIQISIDGELLSDEMIEIEQERERYEDFLKEFGANGYTYIDPITGSKNKDWKNYDMIELSTIATFPVIFPPASKVIVRLQYKQSFGMDDHQYINDVYIYEYLLQPATVWKEFHNLSINILVPKDSYFASNLNFTINNHLVPSSKTFDKNKYDIYSATYATLPDENLTFSYMSKKGLIGNIVDKSSYDFIAFLFLFFIATLLLLLVVYLMTRVNKWWIHWLIGPIASVFSVSFIVLFTYLIFVELFPIFANGEWLGGYGFIITYLLLVLYIAIMYFPYVFIALFIKKRRNK</sequence>
<evidence type="ECO:0000259" key="2">
    <source>
        <dbReference type="PROSITE" id="PS51468"/>
    </source>
</evidence>